<keyword evidence="2" id="KW-0560">Oxidoreductase</keyword>
<keyword evidence="5" id="KW-1185">Reference proteome</keyword>
<comment type="caution">
    <text evidence="4">The sequence shown here is derived from an EMBL/GenBank/DDBJ whole genome shotgun (WGS) entry which is preliminary data.</text>
</comment>
<dbReference type="InterPro" id="IPR045312">
    <property type="entry name" value="PCBER-like"/>
</dbReference>
<evidence type="ECO:0000256" key="2">
    <source>
        <dbReference type="ARBA" id="ARBA00023002"/>
    </source>
</evidence>
<evidence type="ECO:0000259" key="3">
    <source>
        <dbReference type="Pfam" id="PF05368"/>
    </source>
</evidence>
<organism evidence="4 5">
    <name type="scientific">Penicillium flavigenum</name>
    <dbReference type="NCBI Taxonomy" id="254877"/>
    <lineage>
        <taxon>Eukaryota</taxon>
        <taxon>Fungi</taxon>
        <taxon>Dikarya</taxon>
        <taxon>Ascomycota</taxon>
        <taxon>Pezizomycotina</taxon>
        <taxon>Eurotiomycetes</taxon>
        <taxon>Eurotiomycetidae</taxon>
        <taxon>Eurotiales</taxon>
        <taxon>Aspergillaceae</taxon>
        <taxon>Penicillium</taxon>
    </lineage>
</organism>
<dbReference type="Pfam" id="PF05368">
    <property type="entry name" value="NmrA"/>
    <property type="match status" value="1"/>
</dbReference>
<reference evidence="5" key="1">
    <citation type="journal article" date="2017" name="Nat. Microbiol.">
        <title>Global analysis of biosynthetic gene clusters reveals vast potential of secondary metabolite production in Penicillium species.</title>
        <authorList>
            <person name="Nielsen J.C."/>
            <person name="Grijseels S."/>
            <person name="Prigent S."/>
            <person name="Ji B."/>
            <person name="Dainat J."/>
            <person name="Nielsen K.F."/>
            <person name="Frisvad J.C."/>
            <person name="Workman M."/>
            <person name="Nielsen J."/>
        </authorList>
    </citation>
    <scope>NUCLEOTIDE SEQUENCE [LARGE SCALE GENOMIC DNA]</scope>
    <source>
        <strain evidence="5">IBT 14082</strain>
    </source>
</reference>
<dbReference type="AlphaFoldDB" id="A0A1V6T5C5"/>
<sequence>MSEIKSVAIAGASGNLGPHVLKALSDAKLHVTVLTRGTKSTTFDPAVKVVSVDYSSVESLTSALQGQDAIVSAVGMEALEGQTIVIDAAIAAGVKRFIPADYGAVTTNSKLHEYPFYSTVGKIQKYLAEKSKSTGLSYTVLSTGAFTDTLFGAMGIIDFDKHEAVLYDGGDSRFSTNSMAGVGKAIAQILKHPKETSNRMLRISEAILTQNKLLAIAKELKPEITWKTTLVDTSEMMKEALTSFGAGDSSPPVFMKFLRSTVFTGNRFGAAYDVTDNELLGVEALSDESLKKLVAGRLG</sequence>
<name>A0A1V6T5C5_9EURO</name>
<accession>A0A1V6T5C5</accession>
<dbReference type="PANTHER" id="PTHR47706">
    <property type="entry name" value="NMRA-LIKE FAMILY PROTEIN"/>
    <property type="match status" value="1"/>
</dbReference>
<feature type="domain" description="NmrA-like" evidence="3">
    <location>
        <begin position="5"/>
        <end position="217"/>
    </location>
</feature>
<dbReference type="InterPro" id="IPR051609">
    <property type="entry name" value="NmrA/Isoflavone_reductase-like"/>
</dbReference>
<keyword evidence="1" id="KW-0521">NADP</keyword>
<dbReference type="Gene3D" id="3.90.25.10">
    <property type="entry name" value="UDP-galactose 4-epimerase, domain 1"/>
    <property type="match status" value="1"/>
</dbReference>
<evidence type="ECO:0000313" key="4">
    <source>
        <dbReference type="EMBL" id="OQE21575.1"/>
    </source>
</evidence>
<dbReference type="Proteomes" id="UP000191342">
    <property type="component" value="Unassembled WGS sequence"/>
</dbReference>
<dbReference type="SUPFAM" id="SSF51735">
    <property type="entry name" value="NAD(P)-binding Rossmann-fold domains"/>
    <property type="match status" value="1"/>
</dbReference>
<gene>
    <name evidence="4" type="ORF">PENFLA_c014G02547</name>
</gene>
<dbReference type="GO" id="GO:0016491">
    <property type="term" value="F:oxidoreductase activity"/>
    <property type="evidence" value="ECO:0007669"/>
    <property type="project" value="UniProtKB-KW"/>
</dbReference>
<dbReference type="STRING" id="254877.A0A1V6T5C5"/>
<proteinExistence type="predicted"/>
<evidence type="ECO:0000256" key="1">
    <source>
        <dbReference type="ARBA" id="ARBA00022857"/>
    </source>
</evidence>
<dbReference type="InterPro" id="IPR036291">
    <property type="entry name" value="NAD(P)-bd_dom_sf"/>
</dbReference>
<evidence type="ECO:0000313" key="5">
    <source>
        <dbReference type="Proteomes" id="UP000191342"/>
    </source>
</evidence>
<dbReference type="CDD" id="cd05259">
    <property type="entry name" value="PCBER_SDR_a"/>
    <property type="match status" value="1"/>
</dbReference>
<dbReference type="InterPro" id="IPR008030">
    <property type="entry name" value="NmrA-like"/>
</dbReference>
<dbReference type="OrthoDB" id="9974981at2759"/>
<protein>
    <recommendedName>
        <fullName evidence="3">NmrA-like domain-containing protein</fullName>
    </recommendedName>
</protein>
<dbReference type="EMBL" id="MLQL01000014">
    <property type="protein sequence ID" value="OQE21575.1"/>
    <property type="molecule type" value="Genomic_DNA"/>
</dbReference>
<dbReference type="Gene3D" id="3.40.50.720">
    <property type="entry name" value="NAD(P)-binding Rossmann-like Domain"/>
    <property type="match status" value="1"/>
</dbReference>
<dbReference type="PANTHER" id="PTHR47706:SF1">
    <property type="entry name" value="CIPA-LIKE, PUTATIVE (AFU_ORTHOLOGUE AFUA_1G12460)-RELATED"/>
    <property type="match status" value="1"/>
</dbReference>